<keyword evidence="1" id="KW-0472">Membrane</keyword>
<proteinExistence type="predicted"/>
<name>A0A7S4VYU0_9STRA</name>
<sequence>MITRNYKFHHIFATLIVGILIGSLLFSKKYATLFSKEVSWDGEGDLCQKKFILLTTERSGSTWTCSLLHQQKGVSCGGKPQKKFDLPDSEILGQYSEKAKDGTIASVTWQEYQKDLDDAFAEVCQYNPEVSIGFKLMYNQIPPQFLEERKLENYLKDNGISLIHLVREAKILVLASKRDVKKRKKQYGGNLHHITNATLNKEIRENGYKINWDDALIDSMLEMEALSIQWQATVHLMAPLVRYYYISYESLLAKDERDFWVGQLVGFLTEKGHDSSISNAEGTLLQLSESDCSDRIENYAGFRAHEKVKHSRSAVACDLIATNV</sequence>
<organism evidence="2">
    <name type="scientific">Ditylum brightwellii</name>
    <dbReference type="NCBI Taxonomy" id="49249"/>
    <lineage>
        <taxon>Eukaryota</taxon>
        <taxon>Sar</taxon>
        <taxon>Stramenopiles</taxon>
        <taxon>Ochrophyta</taxon>
        <taxon>Bacillariophyta</taxon>
        <taxon>Mediophyceae</taxon>
        <taxon>Lithodesmiophycidae</taxon>
        <taxon>Lithodesmiales</taxon>
        <taxon>Lithodesmiaceae</taxon>
        <taxon>Ditylum</taxon>
    </lineage>
</organism>
<evidence type="ECO:0000313" key="2">
    <source>
        <dbReference type="EMBL" id="CAE4659732.1"/>
    </source>
</evidence>
<keyword evidence="1" id="KW-1133">Transmembrane helix</keyword>
<dbReference type="Gene3D" id="3.40.50.300">
    <property type="entry name" value="P-loop containing nucleotide triphosphate hydrolases"/>
    <property type="match status" value="1"/>
</dbReference>
<evidence type="ECO:0008006" key="3">
    <source>
        <dbReference type="Google" id="ProtNLM"/>
    </source>
</evidence>
<keyword evidence="1" id="KW-0812">Transmembrane</keyword>
<dbReference type="AlphaFoldDB" id="A0A7S4VYU0"/>
<dbReference type="InterPro" id="IPR027417">
    <property type="entry name" value="P-loop_NTPase"/>
</dbReference>
<protein>
    <recommendedName>
        <fullName evidence="3">Sulfotransferase domain-containing protein</fullName>
    </recommendedName>
</protein>
<evidence type="ECO:0000256" key="1">
    <source>
        <dbReference type="SAM" id="Phobius"/>
    </source>
</evidence>
<accession>A0A7S4VYU0</accession>
<dbReference type="SUPFAM" id="SSF52540">
    <property type="entry name" value="P-loop containing nucleoside triphosphate hydrolases"/>
    <property type="match status" value="1"/>
</dbReference>
<gene>
    <name evidence="2" type="ORF">DBRI00130_LOCUS40600</name>
</gene>
<reference evidence="2" key="1">
    <citation type="submission" date="2021-01" db="EMBL/GenBank/DDBJ databases">
        <authorList>
            <person name="Corre E."/>
            <person name="Pelletier E."/>
            <person name="Niang G."/>
            <person name="Scheremetjew M."/>
            <person name="Finn R."/>
            <person name="Kale V."/>
            <person name="Holt S."/>
            <person name="Cochrane G."/>
            <person name="Meng A."/>
            <person name="Brown T."/>
            <person name="Cohen L."/>
        </authorList>
    </citation>
    <scope>NUCLEOTIDE SEQUENCE</scope>
    <source>
        <strain evidence="2">GSO104</strain>
    </source>
</reference>
<feature type="transmembrane region" description="Helical" evidence="1">
    <location>
        <begin position="6"/>
        <end position="26"/>
    </location>
</feature>
<dbReference type="EMBL" id="HBNS01056321">
    <property type="protein sequence ID" value="CAE4659732.1"/>
    <property type="molecule type" value="Transcribed_RNA"/>
</dbReference>